<gene>
    <name evidence="5" type="ORF">TVAG_370500</name>
</gene>
<reference evidence="5" key="2">
    <citation type="journal article" date="2007" name="Science">
        <title>Draft genome sequence of the sexually transmitted pathogen Trichomonas vaginalis.</title>
        <authorList>
            <person name="Carlton J.M."/>
            <person name="Hirt R.P."/>
            <person name="Silva J.C."/>
            <person name="Delcher A.L."/>
            <person name="Schatz M."/>
            <person name="Zhao Q."/>
            <person name="Wortman J.R."/>
            <person name="Bidwell S.L."/>
            <person name="Alsmark U.C.M."/>
            <person name="Besteiro S."/>
            <person name="Sicheritz-Ponten T."/>
            <person name="Noel C.J."/>
            <person name="Dacks J.B."/>
            <person name="Foster P.G."/>
            <person name="Simillion C."/>
            <person name="Van de Peer Y."/>
            <person name="Miranda-Saavedra D."/>
            <person name="Barton G.J."/>
            <person name="Westrop G.D."/>
            <person name="Mueller S."/>
            <person name="Dessi D."/>
            <person name="Fiori P.L."/>
            <person name="Ren Q."/>
            <person name="Paulsen I."/>
            <person name="Zhang H."/>
            <person name="Bastida-Corcuera F.D."/>
            <person name="Simoes-Barbosa A."/>
            <person name="Brown M.T."/>
            <person name="Hayes R.D."/>
            <person name="Mukherjee M."/>
            <person name="Okumura C.Y."/>
            <person name="Schneider R."/>
            <person name="Smith A.J."/>
            <person name="Vanacova S."/>
            <person name="Villalvazo M."/>
            <person name="Haas B.J."/>
            <person name="Pertea M."/>
            <person name="Feldblyum T.V."/>
            <person name="Utterback T.R."/>
            <person name="Shu C.L."/>
            <person name="Osoegawa K."/>
            <person name="de Jong P.J."/>
            <person name="Hrdy I."/>
            <person name="Horvathova L."/>
            <person name="Zubacova Z."/>
            <person name="Dolezal P."/>
            <person name="Malik S.B."/>
            <person name="Logsdon J.M. Jr."/>
            <person name="Henze K."/>
            <person name="Gupta A."/>
            <person name="Wang C.C."/>
            <person name="Dunne R.L."/>
            <person name="Upcroft J.A."/>
            <person name="Upcroft P."/>
            <person name="White O."/>
            <person name="Salzberg S.L."/>
            <person name="Tang P."/>
            <person name="Chiu C.-H."/>
            <person name="Lee Y.-S."/>
            <person name="Embley T.M."/>
            <person name="Coombs G.H."/>
            <person name="Mottram J.C."/>
            <person name="Tachezy J."/>
            <person name="Fraser-Liggett C.M."/>
            <person name="Johnson P.J."/>
        </authorList>
    </citation>
    <scope>NUCLEOTIDE SEQUENCE [LARGE SCALE GENOMIC DNA]</scope>
    <source>
        <strain evidence="5">G3</strain>
    </source>
</reference>
<name>A2FJP7_TRIV3</name>
<dbReference type="InterPro" id="IPR023210">
    <property type="entry name" value="NADP_OxRdtase_dom"/>
</dbReference>
<feature type="active site" description="Proton donor" evidence="1">
    <location>
        <position position="38"/>
    </location>
</feature>
<dbReference type="Proteomes" id="UP000001542">
    <property type="component" value="Unassembled WGS sequence"/>
</dbReference>
<dbReference type="InterPro" id="IPR036812">
    <property type="entry name" value="NAD(P)_OxRdtase_dom_sf"/>
</dbReference>
<dbReference type="AlphaFoldDB" id="A2FJP7"/>
<dbReference type="OrthoDB" id="416253at2759"/>
<dbReference type="RefSeq" id="XP_001307809.1">
    <property type="nucleotide sequence ID" value="XM_001307808.1"/>
</dbReference>
<dbReference type="FunFam" id="3.20.20.100:FF:000049">
    <property type="entry name" value="Oxidoreductase, aldo/keto reductase family protein"/>
    <property type="match status" value="1"/>
</dbReference>
<dbReference type="InterPro" id="IPR018170">
    <property type="entry name" value="Aldo/ket_reductase_CS"/>
</dbReference>
<sequence>MELPQLGFGTYNATDPAKLKAALHYAIEECGVSEAWAYFNQKVVGETLKEIFAKGKIKREDLFITSKVWGTHHRKELVEPELRETLQDLQLDYIDLFLMHNIVAFKPCEGKVLWEKNEKGQQIYEAIDILETYKAMEECQKKGLTRYIGVSNFSIEQLERVWFNCEIKPYANQVECNIYRQCKPLLEYCESHNIYLVAHTPLGHPPLIGPFGTTLLEDPVVKSVAESINKTTAQVCLKFLQQKSKKYILIPMSMNPKNIKADYELDFELSSDNMSKLESLDRFYSFYNFSERHGVDSQGTGSNKWVL</sequence>
<dbReference type="VEuPathDB" id="TrichDB:TVAGG3_0053990"/>
<dbReference type="KEGG" id="tva:4752622"/>
<dbReference type="PANTHER" id="PTHR11732">
    <property type="entry name" value="ALDO/KETO REDUCTASE"/>
    <property type="match status" value="1"/>
</dbReference>
<dbReference type="PRINTS" id="PR00069">
    <property type="entry name" value="ALDKETRDTASE"/>
</dbReference>
<dbReference type="GO" id="GO:0005829">
    <property type="term" value="C:cytosol"/>
    <property type="evidence" value="ECO:0000318"/>
    <property type="project" value="GO_Central"/>
</dbReference>
<dbReference type="GO" id="GO:0004032">
    <property type="term" value="F:aldose reductase (NADPH) activity"/>
    <property type="evidence" value="ECO:0000318"/>
    <property type="project" value="GO_Central"/>
</dbReference>
<protein>
    <submittedName>
        <fullName evidence="5">Oxidoreductase, aldo/keto reductase family protein</fullName>
    </submittedName>
</protein>
<evidence type="ECO:0000256" key="2">
    <source>
        <dbReference type="PIRSR" id="PIRSR000097-2"/>
    </source>
</evidence>
<dbReference type="Pfam" id="PF00248">
    <property type="entry name" value="Aldo_ket_red"/>
    <property type="match status" value="1"/>
</dbReference>
<evidence type="ECO:0000313" key="5">
    <source>
        <dbReference type="EMBL" id="EAX94879.1"/>
    </source>
</evidence>
<accession>A2FJP7</accession>
<keyword evidence="6" id="KW-1185">Reference proteome</keyword>
<feature type="site" description="Lowers pKa of active site Tyr" evidence="3">
    <location>
        <position position="67"/>
    </location>
</feature>
<evidence type="ECO:0000256" key="1">
    <source>
        <dbReference type="PIRSR" id="PIRSR000097-1"/>
    </source>
</evidence>
<feature type="domain" description="NADP-dependent oxidoreductase" evidence="4">
    <location>
        <begin position="6"/>
        <end position="281"/>
    </location>
</feature>
<proteinExistence type="predicted"/>
<evidence type="ECO:0000256" key="3">
    <source>
        <dbReference type="PIRSR" id="PIRSR000097-3"/>
    </source>
</evidence>
<dbReference type="EMBL" id="DS113833">
    <property type="protein sequence ID" value="EAX94879.1"/>
    <property type="molecule type" value="Genomic_DNA"/>
</dbReference>
<dbReference type="eggNOG" id="KOG1577">
    <property type="taxonomic scope" value="Eukaryota"/>
</dbReference>
<feature type="binding site" evidence="2">
    <location>
        <position position="100"/>
    </location>
    <ligand>
        <name>substrate</name>
    </ligand>
</feature>
<dbReference type="SUPFAM" id="SSF51430">
    <property type="entry name" value="NAD(P)-linked oxidoreductase"/>
    <property type="match status" value="1"/>
</dbReference>
<dbReference type="Gene3D" id="3.20.20.100">
    <property type="entry name" value="NADP-dependent oxidoreductase domain"/>
    <property type="match status" value="1"/>
</dbReference>
<dbReference type="STRING" id="5722.A2FJP7"/>
<evidence type="ECO:0000313" key="6">
    <source>
        <dbReference type="Proteomes" id="UP000001542"/>
    </source>
</evidence>
<reference evidence="5" key="1">
    <citation type="submission" date="2006-10" db="EMBL/GenBank/DDBJ databases">
        <authorList>
            <person name="Amadeo P."/>
            <person name="Zhao Q."/>
            <person name="Wortman J."/>
            <person name="Fraser-Liggett C."/>
            <person name="Carlton J."/>
        </authorList>
    </citation>
    <scope>NUCLEOTIDE SEQUENCE</scope>
    <source>
        <strain evidence="5">G3</strain>
    </source>
</reference>
<dbReference type="OMA" id="VHWPSEG"/>
<dbReference type="SMR" id="A2FJP7"/>
<evidence type="ECO:0000259" key="4">
    <source>
        <dbReference type="Pfam" id="PF00248"/>
    </source>
</evidence>
<dbReference type="VEuPathDB" id="TrichDB:TVAG_370500"/>
<dbReference type="PROSITE" id="PS00062">
    <property type="entry name" value="ALDOKETO_REDUCTASE_2"/>
    <property type="match status" value="1"/>
</dbReference>
<organism evidence="5 6">
    <name type="scientific">Trichomonas vaginalis (strain ATCC PRA-98 / G3)</name>
    <dbReference type="NCBI Taxonomy" id="412133"/>
    <lineage>
        <taxon>Eukaryota</taxon>
        <taxon>Metamonada</taxon>
        <taxon>Parabasalia</taxon>
        <taxon>Trichomonadida</taxon>
        <taxon>Trichomonadidae</taxon>
        <taxon>Trichomonas</taxon>
    </lineage>
</organism>
<dbReference type="InParanoid" id="A2FJP7"/>
<dbReference type="PIRSF" id="PIRSF000097">
    <property type="entry name" value="AKR"/>
    <property type="match status" value="1"/>
</dbReference>
<dbReference type="InterPro" id="IPR020471">
    <property type="entry name" value="AKR"/>
</dbReference>